<dbReference type="Gene3D" id="3.40.50.2300">
    <property type="match status" value="1"/>
</dbReference>
<evidence type="ECO:0000256" key="3">
    <source>
        <dbReference type="PROSITE-ProRule" id="PRU00169"/>
    </source>
</evidence>
<protein>
    <submittedName>
        <fullName evidence="6">Two component transcriptional regulator, LuxR family</fullName>
    </submittedName>
</protein>
<name>A0A1I5MEE3_9RHOB</name>
<dbReference type="Pfam" id="PF00072">
    <property type="entry name" value="Response_reg"/>
    <property type="match status" value="1"/>
</dbReference>
<dbReference type="PANTHER" id="PTHR45566">
    <property type="entry name" value="HTH-TYPE TRANSCRIPTIONAL REGULATOR YHJB-RELATED"/>
    <property type="match status" value="1"/>
</dbReference>
<reference evidence="6 7" key="1">
    <citation type="submission" date="2016-10" db="EMBL/GenBank/DDBJ databases">
        <authorList>
            <person name="de Groot N.N."/>
        </authorList>
    </citation>
    <scope>NUCLEOTIDE SEQUENCE [LARGE SCALE GENOMIC DNA]</scope>
    <source>
        <strain evidence="6 7">DSM 19547</strain>
    </source>
</reference>
<evidence type="ECO:0000313" key="7">
    <source>
        <dbReference type="Proteomes" id="UP000199356"/>
    </source>
</evidence>
<dbReference type="SUPFAM" id="SSF46894">
    <property type="entry name" value="C-terminal effector domain of the bipartite response regulators"/>
    <property type="match status" value="1"/>
</dbReference>
<proteinExistence type="predicted"/>
<keyword evidence="1 3" id="KW-0597">Phosphoprotein</keyword>
<dbReference type="STRING" id="441119.SAMN04488047_102233"/>
<keyword evidence="2" id="KW-0238">DNA-binding</keyword>
<dbReference type="RefSeq" id="WP_093418409.1">
    <property type="nucleotide sequence ID" value="NZ_FOXA01000002.1"/>
</dbReference>
<dbReference type="InterPro" id="IPR001789">
    <property type="entry name" value="Sig_transdc_resp-reg_receiver"/>
</dbReference>
<dbReference type="CDD" id="cd06170">
    <property type="entry name" value="LuxR_C_like"/>
    <property type="match status" value="1"/>
</dbReference>
<feature type="domain" description="Response regulatory" evidence="5">
    <location>
        <begin position="41"/>
        <end position="158"/>
    </location>
</feature>
<dbReference type="SUPFAM" id="SSF52172">
    <property type="entry name" value="CheY-like"/>
    <property type="match status" value="1"/>
</dbReference>
<dbReference type="Gene3D" id="1.10.10.10">
    <property type="entry name" value="Winged helix-like DNA-binding domain superfamily/Winged helix DNA-binding domain"/>
    <property type="match status" value="1"/>
</dbReference>
<dbReference type="EMBL" id="FOXA01000002">
    <property type="protein sequence ID" value="SFP07955.1"/>
    <property type="molecule type" value="Genomic_DNA"/>
</dbReference>
<dbReference type="InterPro" id="IPR036388">
    <property type="entry name" value="WH-like_DNA-bd_sf"/>
</dbReference>
<dbReference type="GO" id="GO:0003677">
    <property type="term" value="F:DNA binding"/>
    <property type="evidence" value="ECO:0007669"/>
    <property type="project" value="UniProtKB-KW"/>
</dbReference>
<feature type="domain" description="HTH luxR-type" evidence="4">
    <location>
        <begin position="182"/>
        <end position="247"/>
    </location>
</feature>
<dbReference type="InterPro" id="IPR011006">
    <property type="entry name" value="CheY-like_superfamily"/>
</dbReference>
<dbReference type="CDD" id="cd17535">
    <property type="entry name" value="REC_NarL-like"/>
    <property type="match status" value="1"/>
</dbReference>
<keyword evidence="7" id="KW-1185">Reference proteome</keyword>
<dbReference type="AlphaFoldDB" id="A0A1I5MEE3"/>
<dbReference type="SMART" id="SM00448">
    <property type="entry name" value="REC"/>
    <property type="match status" value="1"/>
</dbReference>
<dbReference type="SMART" id="SM00421">
    <property type="entry name" value="HTH_LUXR"/>
    <property type="match status" value="1"/>
</dbReference>
<dbReference type="Pfam" id="PF00196">
    <property type="entry name" value="GerE"/>
    <property type="match status" value="1"/>
</dbReference>
<evidence type="ECO:0000259" key="5">
    <source>
        <dbReference type="PROSITE" id="PS50110"/>
    </source>
</evidence>
<dbReference type="InterPro" id="IPR051015">
    <property type="entry name" value="EvgA-like"/>
</dbReference>
<organism evidence="6 7">
    <name type="scientific">Tranquillimonas alkanivorans</name>
    <dbReference type="NCBI Taxonomy" id="441119"/>
    <lineage>
        <taxon>Bacteria</taxon>
        <taxon>Pseudomonadati</taxon>
        <taxon>Pseudomonadota</taxon>
        <taxon>Alphaproteobacteria</taxon>
        <taxon>Rhodobacterales</taxon>
        <taxon>Roseobacteraceae</taxon>
        <taxon>Tranquillimonas</taxon>
    </lineage>
</organism>
<feature type="modified residue" description="4-aspartylphosphate" evidence="3">
    <location>
        <position position="93"/>
    </location>
</feature>
<evidence type="ECO:0000313" key="6">
    <source>
        <dbReference type="EMBL" id="SFP07955.1"/>
    </source>
</evidence>
<dbReference type="InterPro" id="IPR000792">
    <property type="entry name" value="Tscrpt_reg_LuxR_C"/>
</dbReference>
<dbReference type="GO" id="GO:0000160">
    <property type="term" value="P:phosphorelay signal transduction system"/>
    <property type="evidence" value="ECO:0007669"/>
    <property type="project" value="InterPro"/>
</dbReference>
<dbReference type="Proteomes" id="UP000199356">
    <property type="component" value="Unassembled WGS sequence"/>
</dbReference>
<evidence type="ECO:0000256" key="1">
    <source>
        <dbReference type="ARBA" id="ARBA00022553"/>
    </source>
</evidence>
<dbReference type="InterPro" id="IPR016032">
    <property type="entry name" value="Sig_transdc_resp-reg_C-effctor"/>
</dbReference>
<dbReference type="PANTHER" id="PTHR45566:SF1">
    <property type="entry name" value="HTH-TYPE TRANSCRIPTIONAL REGULATOR YHJB-RELATED"/>
    <property type="match status" value="1"/>
</dbReference>
<dbReference type="PROSITE" id="PS50110">
    <property type="entry name" value="RESPONSE_REGULATORY"/>
    <property type="match status" value="1"/>
</dbReference>
<evidence type="ECO:0000259" key="4">
    <source>
        <dbReference type="PROSITE" id="PS50043"/>
    </source>
</evidence>
<dbReference type="PROSITE" id="PS50043">
    <property type="entry name" value="HTH_LUXR_2"/>
    <property type="match status" value="1"/>
</dbReference>
<gene>
    <name evidence="6" type="ORF">SAMN04488047_102233</name>
</gene>
<evidence type="ECO:0000256" key="2">
    <source>
        <dbReference type="ARBA" id="ARBA00023125"/>
    </source>
</evidence>
<dbReference type="GO" id="GO:0006355">
    <property type="term" value="P:regulation of DNA-templated transcription"/>
    <property type="evidence" value="ECO:0007669"/>
    <property type="project" value="InterPro"/>
</dbReference>
<sequence length="249" mass="26429">MFSDEFGANWDATSSVQGGAGQSWREVTEAAKRPASAARGAALIADDDEFFRMALGVILTDRLGFAEVIEATSLDDALDQLSSRSDISLALFDLAMPGMKSAASLRSVREEFAALKIAVISGSRRRSDILTALTSGVHGYIPKSIGATNLYQTLTMVLEGQIYVPQSITEIDGGEAQEADQAQPKLDSLSPRQRDVLNLLILGKSNKEIARVLDLGEGTVKVHMSALFRSLGTRSRSAAAAVGAKILAG</sequence>
<dbReference type="OrthoDB" id="9814495at2"/>
<accession>A0A1I5MEE3</accession>
<dbReference type="InterPro" id="IPR058245">
    <property type="entry name" value="NreC/VraR/RcsB-like_REC"/>
</dbReference>
<dbReference type="PRINTS" id="PR00038">
    <property type="entry name" value="HTHLUXR"/>
</dbReference>